<feature type="domain" description="Novel STAND NTPase 1" evidence="1">
    <location>
        <begin position="16"/>
        <end position="259"/>
    </location>
</feature>
<dbReference type="AlphaFoldDB" id="A0A6L3N4U7"/>
<dbReference type="EMBL" id="VZOK01000001">
    <property type="protein sequence ID" value="KAB0641562.1"/>
    <property type="molecule type" value="Genomic_DNA"/>
</dbReference>
<dbReference type="PANTHER" id="PTHR34301:SF8">
    <property type="entry name" value="ATPASE DOMAIN-CONTAINING PROTEIN"/>
    <property type="match status" value="1"/>
</dbReference>
<comment type="caution">
    <text evidence="2">The sequence shown here is derived from an EMBL/GenBank/DDBJ whole genome shotgun (WGS) entry which is preliminary data.</text>
</comment>
<evidence type="ECO:0000313" key="2">
    <source>
        <dbReference type="EMBL" id="KAB0641562.1"/>
    </source>
</evidence>
<reference evidence="2 3" key="1">
    <citation type="submission" date="2019-09" db="EMBL/GenBank/DDBJ databases">
        <title>Draft genome sequences of 48 bacterial type strains from the CCUG.</title>
        <authorList>
            <person name="Tunovic T."/>
            <person name="Pineiro-Iglesias B."/>
            <person name="Unosson C."/>
            <person name="Inganas E."/>
            <person name="Ohlen M."/>
            <person name="Cardew S."/>
            <person name="Jensie-Markopoulos S."/>
            <person name="Salva-Serra F."/>
            <person name="Jaen-Luchoro D."/>
            <person name="Karlsson R."/>
            <person name="Svensson-Stadler L."/>
            <person name="Chun J."/>
            <person name="Moore E."/>
        </authorList>
    </citation>
    <scope>NUCLEOTIDE SEQUENCE [LARGE SCALE GENOMIC DNA]</scope>
    <source>
        <strain evidence="2 3">CCUG 65686</strain>
    </source>
</reference>
<dbReference type="Pfam" id="PF20703">
    <property type="entry name" value="nSTAND1"/>
    <property type="match status" value="1"/>
</dbReference>
<dbReference type="InterPro" id="IPR049052">
    <property type="entry name" value="nSTAND1"/>
</dbReference>
<accession>A0A6L3N4U7</accession>
<dbReference type="SUPFAM" id="SSF52540">
    <property type="entry name" value="P-loop containing nucleoside triphosphate hydrolases"/>
    <property type="match status" value="1"/>
</dbReference>
<dbReference type="RefSeq" id="WP_081069760.1">
    <property type="nucleotide sequence ID" value="NZ_CABVPM010000006.1"/>
</dbReference>
<gene>
    <name evidence="2" type="ORF">F7R25_00525</name>
</gene>
<sequence>MSQITPHNAFTPAKEVRDIDRFAGRQATLDALSNALQSEGAQIVLYGQRGIGKSSLSRVLAQIATDDPNAIARLSEPPHKTFDYLTVSITCDDSITNVEKLLLRILTDQNGLSEWIPFKVVEKKTSGNIGGELSVKIIKLSGKSEDSITERQVEIESDVTSTFVNACKNVVSSNIASDGLLLIIDEFDRIKEKSGVASLLKSLGPDKVTFAFVGVAADINELIADHESVVRQLSDGAIPVPPMDTQELAEIITRAMASLDDKYSFDASATDWITRIARGHPFYVHLIGKHALLKAISQKASLVTEDIAKDALAEIAFKGSAPVQENLYKKSVGHSYVREHILKKFANVAADEIYTTDLYGEISREIGIDPSAISVYVGQLASEKYGAVIEKIRERYYQFHDSLFKAYAAARPFERKKGDKEDE</sequence>
<dbReference type="InterPro" id="IPR027417">
    <property type="entry name" value="P-loop_NTPase"/>
</dbReference>
<evidence type="ECO:0000259" key="1">
    <source>
        <dbReference type="Pfam" id="PF20703"/>
    </source>
</evidence>
<dbReference type="Proteomes" id="UP000473470">
    <property type="component" value="Unassembled WGS sequence"/>
</dbReference>
<evidence type="ECO:0000313" key="3">
    <source>
        <dbReference type="Proteomes" id="UP000473470"/>
    </source>
</evidence>
<organism evidence="2 3">
    <name type="scientific">Burkholderia stagnalis</name>
    <dbReference type="NCBI Taxonomy" id="1503054"/>
    <lineage>
        <taxon>Bacteria</taxon>
        <taxon>Pseudomonadati</taxon>
        <taxon>Pseudomonadota</taxon>
        <taxon>Betaproteobacteria</taxon>
        <taxon>Burkholderiales</taxon>
        <taxon>Burkholderiaceae</taxon>
        <taxon>Burkholderia</taxon>
        <taxon>Burkholderia cepacia complex</taxon>
    </lineage>
</organism>
<protein>
    <submittedName>
        <fullName evidence="2">AAA family ATPase</fullName>
    </submittedName>
</protein>
<dbReference type="PANTHER" id="PTHR34301">
    <property type="entry name" value="DNA-BINDING PROTEIN-RELATED"/>
    <property type="match status" value="1"/>
</dbReference>
<proteinExistence type="predicted"/>
<dbReference type="Gene3D" id="3.40.50.300">
    <property type="entry name" value="P-loop containing nucleotide triphosphate hydrolases"/>
    <property type="match status" value="1"/>
</dbReference>
<name>A0A6L3N4U7_9BURK</name>